<evidence type="ECO:0000256" key="2">
    <source>
        <dbReference type="ARBA" id="ARBA00022723"/>
    </source>
</evidence>
<organism evidence="7 8">
    <name type="scientific">Candidatus Carbonibacillus altaicus</name>
    <dbReference type="NCBI Taxonomy" id="2163959"/>
    <lineage>
        <taxon>Bacteria</taxon>
        <taxon>Bacillati</taxon>
        <taxon>Bacillota</taxon>
        <taxon>Bacilli</taxon>
        <taxon>Bacillales</taxon>
        <taxon>Candidatus Carbonibacillus</taxon>
    </lineage>
</organism>
<accession>A0A2R6Y290</accession>
<dbReference type="InterPro" id="IPR036909">
    <property type="entry name" value="Cyt_c-like_dom_sf"/>
</dbReference>
<dbReference type="Gene3D" id="1.10.760.10">
    <property type="entry name" value="Cytochrome c-like domain"/>
    <property type="match status" value="2"/>
</dbReference>
<dbReference type="PANTHER" id="PTHR35008">
    <property type="entry name" value="BLL4482 PROTEIN-RELATED"/>
    <property type="match status" value="1"/>
</dbReference>
<evidence type="ECO:0000256" key="3">
    <source>
        <dbReference type="ARBA" id="ARBA00023004"/>
    </source>
</evidence>
<dbReference type="AlphaFoldDB" id="A0A2R6Y290"/>
<dbReference type="PANTHER" id="PTHR35008:SF4">
    <property type="entry name" value="BLL4482 PROTEIN"/>
    <property type="match status" value="1"/>
</dbReference>
<dbReference type="GO" id="GO:0020037">
    <property type="term" value="F:heme binding"/>
    <property type="evidence" value="ECO:0007669"/>
    <property type="project" value="InterPro"/>
</dbReference>
<keyword evidence="2 4" id="KW-0479">Metal-binding</keyword>
<feature type="domain" description="Cytochrome c" evidence="6">
    <location>
        <begin position="201"/>
        <end position="288"/>
    </location>
</feature>
<evidence type="ECO:0000259" key="6">
    <source>
        <dbReference type="PROSITE" id="PS51007"/>
    </source>
</evidence>
<dbReference type="Pfam" id="PF00034">
    <property type="entry name" value="Cytochrom_C"/>
    <property type="match status" value="1"/>
</dbReference>
<feature type="domain" description="Cytochrome c" evidence="6">
    <location>
        <begin position="77"/>
        <end position="173"/>
    </location>
</feature>
<evidence type="ECO:0000313" key="8">
    <source>
        <dbReference type="Proteomes" id="UP000244338"/>
    </source>
</evidence>
<dbReference type="EMBL" id="PEBX01000019">
    <property type="protein sequence ID" value="PTQ56771.1"/>
    <property type="molecule type" value="Genomic_DNA"/>
</dbReference>
<feature type="region of interest" description="Disordered" evidence="5">
    <location>
        <begin position="25"/>
        <end position="73"/>
    </location>
</feature>
<reference evidence="8" key="1">
    <citation type="journal article" date="2018" name="Sci. Rep.">
        <title>Lignite coal burning seam in the remote Altai Mountains harbors a hydrogen-driven thermophilic microbial community.</title>
        <authorList>
            <person name="Kadnikov V.V."/>
            <person name="Mardanov A.V."/>
            <person name="Ivasenko D.A."/>
            <person name="Antsiferov D.V."/>
            <person name="Beletsky A.V."/>
            <person name="Karnachuk O.V."/>
            <person name="Ravin N.V."/>
        </authorList>
    </citation>
    <scope>NUCLEOTIDE SEQUENCE [LARGE SCALE GENOMIC DNA]</scope>
</reference>
<protein>
    <submittedName>
        <fullName evidence="7">Cytochrome c family protein</fullName>
    </submittedName>
</protein>
<sequence>MTVSLLLTALIAAIVVVGIKEGASASQGTADATQSSGAANETSSGAPGTPGDEGSPTPQVQEPKIDLNNIPEGPYGDAVKEGLKLMNETNTLLPDYVGNKLSCSSCHGNGGLDGTSPYVGVAAAFPQYISRSGKVLTLEDRINGCMLRSMNGKAIPYNSDEMRAMVSYLTYISEGVPVGTKDRPWIQKNRVEAYKNMPEPPSLVEAEALYQQACAACHGQDGQGTGPMSGPALWGPDSFNLGAGMARIGTAAGYIKRNMPIGQMGGIQQGELTDEQATMLAAYILSHDRPDFPGKVNDWPNGDAPDDAAYLTKIDLEQGLTLDNVPWYKAYAERAVEAAKKAK</sequence>
<feature type="compositionally biased region" description="Polar residues" evidence="5">
    <location>
        <begin position="25"/>
        <end position="46"/>
    </location>
</feature>
<dbReference type="Pfam" id="PF21342">
    <property type="entry name" value="SoxA-TsdA_cyt-c"/>
    <property type="match status" value="1"/>
</dbReference>
<evidence type="ECO:0000256" key="1">
    <source>
        <dbReference type="ARBA" id="ARBA00022617"/>
    </source>
</evidence>
<dbReference type="Proteomes" id="UP000244338">
    <property type="component" value="Unassembled WGS sequence"/>
</dbReference>
<evidence type="ECO:0000256" key="4">
    <source>
        <dbReference type="PROSITE-ProRule" id="PRU00433"/>
    </source>
</evidence>
<dbReference type="PROSITE" id="PS51007">
    <property type="entry name" value="CYTC"/>
    <property type="match status" value="2"/>
</dbReference>
<keyword evidence="3 4" id="KW-0408">Iron</keyword>
<evidence type="ECO:0000256" key="5">
    <source>
        <dbReference type="SAM" id="MobiDB-lite"/>
    </source>
</evidence>
<comment type="caution">
    <text evidence="7">The sequence shown here is derived from an EMBL/GenBank/DDBJ whole genome shotgun (WGS) entry which is preliminary data.</text>
</comment>
<evidence type="ECO:0000313" key="7">
    <source>
        <dbReference type="EMBL" id="PTQ56771.1"/>
    </source>
</evidence>
<gene>
    <name evidence="7" type="ORF">BSOLF_2659</name>
</gene>
<dbReference type="SUPFAM" id="SSF46626">
    <property type="entry name" value="Cytochrome c"/>
    <property type="match status" value="2"/>
</dbReference>
<dbReference type="GO" id="GO:0046872">
    <property type="term" value="F:metal ion binding"/>
    <property type="evidence" value="ECO:0007669"/>
    <property type="project" value="UniProtKB-KW"/>
</dbReference>
<proteinExistence type="predicted"/>
<dbReference type="InterPro" id="IPR051459">
    <property type="entry name" value="Cytochrome_c-type_DH"/>
</dbReference>
<keyword evidence="1 4" id="KW-0349">Heme</keyword>
<dbReference type="GO" id="GO:0009055">
    <property type="term" value="F:electron transfer activity"/>
    <property type="evidence" value="ECO:0007669"/>
    <property type="project" value="InterPro"/>
</dbReference>
<name>A0A2R6Y290_9BACL</name>
<dbReference type="InterPro" id="IPR009056">
    <property type="entry name" value="Cyt_c-like_dom"/>
</dbReference>